<accession>A0A9P6EPA3</accession>
<comment type="caution">
    <text evidence="3">The sequence shown here is derived from an EMBL/GenBank/DDBJ whole genome shotgun (WGS) entry which is preliminary data.</text>
</comment>
<evidence type="ECO:0000313" key="3">
    <source>
        <dbReference type="EMBL" id="KAF9532619.1"/>
    </source>
</evidence>
<organism evidence="3 4">
    <name type="scientific">Crepidotus variabilis</name>
    <dbReference type="NCBI Taxonomy" id="179855"/>
    <lineage>
        <taxon>Eukaryota</taxon>
        <taxon>Fungi</taxon>
        <taxon>Dikarya</taxon>
        <taxon>Basidiomycota</taxon>
        <taxon>Agaricomycotina</taxon>
        <taxon>Agaricomycetes</taxon>
        <taxon>Agaricomycetidae</taxon>
        <taxon>Agaricales</taxon>
        <taxon>Agaricineae</taxon>
        <taxon>Crepidotaceae</taxon>
        <taxon>Crepidotus</taxon>
    </lineage>
</organism>
<dbReference type="AlphaFoldDB" id="A0A9P6EPA3"/>
<dbReference type="Proteomes" id="UP000807306">
    <property type="component" value="Unassembled WGS sequence"/>
</dbReference>
<reference evidence="3" key="1">
    <citation type="submission" date="2020-11" db="EMBL/GenBank/DDBJ databases">
        <authorList>
            <consortium name="DOE Joint Genome Institute"/>
            <person name="Ahrendt S."/>
            <person name="Riley R."/>
            <person name="Andreopoulos W."/>
            <person name="Labutti K."/>
            <person name="Pangilinan J."/>
            <person name="Ruiz-Duenas F.J."/>
            <person name="Barrasa J.M."/>
            <person name="Sanchez-Garcia M."/>
            <person name="Camarero S."/>
            <person name="Miyauchi S."/>
            <person name="Serrano A."/>
            <person name="Linde D."/>
            <person name="Babiker R."/>
            <person name="Drula E."/>
            <person name="Ayuso-Fernandez I."/>
            <person name="Pacheco R."/>
            <person name="Padilla G."/>
            <person name="Ferreira P."/>
            <person name="Barriuso J."/>
            <person name="Kellner H."/>
            <person name="Castanera R."/>
            <person name="Alfaro M."/>
            <person name="Ramirez L."/>
            <person name="Pisabarro A.G."/>
            <person name="Kuo A."/>
            <person name="Tritt A."/>
            <person name="Lipzen A."/>
            <person name="He G."/>
            <person name="Yan M."/>
            <person name="Ng V."/>
            <person name="Cullen D."/>
            <person name="Martin F."/>
            <person name="Rosso M.-N."/>
            <person name="Henrissat B."/>
            <person name="Hibbett D."/>
            <person name="Martinez A.T."/>
            <person name="Grigoriev I.V."/>
        </authorList>
    </citation>
    <scope>NUCLEOTIDE SEQUENCE</scope>
    <source>
        <strain evidence="3">CBS 506.95</strain>
    </source>
</reference>
<feature type="transmembrane region" description="Helical" evidence="2">
    <location>
        <begin position="70"/>
        <end position="94"/>
    </location>
</feature>
<dbReference type="EMBL" id="MU157831">
    <property type="protein sequence ID" value="KAF9532619.1"/>
    <property type="molecule type" value="Genomic_DNA"/>
</dbReference>
<proteinExistence type="predicted"/>
<evidence type="ECO:0000313" key="4">
    <source>
        <dbReference type="Proteomes" id="UP000807306"/>
    </source>
</evidence>
<feature type="compositionally biased region" description="Polar residues" evidence="1">
    <location>
        <begin position="1"/>
        <end position="28"/>
    </location>
</feature>
<gene>
    <name evidence="3" type="ORF">CPB83DRAFT_847079</name>
</gene>
<name>A0A9P6EPA3_9AGAR</name>
<keyword evidence="2" id="KW-1133">Transmembrane helix</keyword>
<keyword evidence="2" id="KW-0472">Membrane</keyword>
<feature type="transmembrane region" description="Helical" evidence="2">
    <location>
        <begin position="114"/>
        <end position="133"/>
    </location>
</feature>
<sequence>MATTINAQGSSSKAGIATSSNRSGTNTMRDVPWPLHATRQLKLLVPGAALTWYLNTVQAFWWVLSGERGFWAFLAACCGTMLGLFTITLFLYVLFLPKITGEEPNYRTWRESKALSVTIPVLTASIVVGWLMLVTTLGQWSTLGYVQSTVGVTAFYALTLGMLGLVPAPKPSSRKVRD</sequence>
<protein>
    <submittedName>
        <fullName evidence="3">Uncharacterized protein</fullName>
    </submittedName>
</protein>
<evidence type="ECO:0000256" key="1">
    <source>
        <dbReference type="SAM" id="MobiDB-lite"/>
    </source>
</evidence>
<feature type="transmembrane region" description="Helical" evidence="2">
    <location>
        <begin position="43"/>
        <end position="64"/>
    </location>
</feature>
<keyword evidence="2" id="KW-0812">Transmembrane</keyword>
<feature type="region of interest" description="Disordered" evidence="1">
    <location>
        <begin position="1"/>
        <end position="29"/>
    </location>
</feature>
<keyword evidence="4" id="KW-1185">Reference proteome</keyword>
<feature type="transmembrane region" description="Helical" evidence="2">
    <location>
        <begin position="145"/>
        <end position="168"/>
    </location>
</feature>
<evidence type="ECO:0000256" key="2">
    <source>
        <dbReference type="SAM" id="Phobius"/>
    </source>
</evidence>
<dbReference type="OrthoDB" id="3187264at2759"/>